<protein>
    <submittedName>
        <fullName evidence="8">Pc16g03630 protein</fullName>
    </submittedName>
</protein>
<keyword evidence="2" id="KW-0813">Transport</keyword>
<dbReference type="Proteomes" id="UP000000724">
    <property type="component" value="Contig Pc00c16"/>
</dbReference>
<dbReference type="OMA" id="CSAMGCL"/>
<feature type="transmembrane region" description="Helical" evidence="7">
    <location>
        <begin position="179"/>
        <end position="199"/>
    </location>
</feature>
<keyword evidence="4 7" id="KW-1133">Transmembrane helix</keyword>
<feature type="transmembrane region" description="Helical" evidence="7">
    <location>
        <begin position="243"/>
        <end position="263"/>
    </location>
</feature>
<evidence type="ECO:0000256" key="5">
    <source>
        <dbReference type="ARBA" id="ARBA00023136"/>
    </source>
</evidence>
<dbReference type="EMBL" id="AM920431">
    <property type="protein sequence ID" value="CAP93033.1"/>
    <property type="molecule type" value="Genomic_DNA"/>
</dbReference>
<evidence type="ECO:0000256" key="7">
    <source>
        <dbReference type="SAM" id="Phobius"/>
    </source>
</evidence>
<keyword evidence="9" id="KW-1185">Reference proteome</keyword>
<keyword evidence="5 7" id="KW-0472">Membrane</keyword>
<gene>
    <name evidence="8" type="ORF">Pc16g03630</name>
    <name evidence="8" type="ORF">PCH_Pc16g03630</name>
</gene>
<dbReference type="PANTHER" id="PTHR45649">
    <property type="entry name" value="AMINO-ACID PERMEASE BAT1"/>
    <property type="match status" value="1"/>
</dbReference>
<dbReference type="BioCyc" id="PCHR:PC16G03630-MONOMER"/>
<evidence type="ECO:0000313" key="8">
    <source>
        <dbReference type="EMBL" id="CAP93033.1"/>
    </source>
</evidence>
<evidence type="ECO:0000256" key="1">
    <source>
        <dbReference type="ARBA" id="ARBA00004141"/>
    </source>
</evidence>
<feature type="transmembrane region" description="Helical" evidence="7">
    <location>
        <begin position="204"/>
        <end position="223"/>
    </location>
</feature>
<dbReference type="VEuPathDB" id="FungiDB:PCH_Pc16g03630"/>
<dbReference type="HOGENOM" id="CLU_004495_6_1_1"/>
<feature type="transmembrane region" description="Helical" evidence="7">
    <location>
        <begin position="506"/>
        <end position="525"/>
    </location>
</feature>
<evidence type="ECO:0000256" key="2">
    <source>
        <dbReference type="ARBA" id="ARBA00022448"/>
    </source>
</evidence>
<feature type="transmembrane region" description="Helical" evidence="7">
    <location>
        <begin position="338"/>
        <end position="359"/>
    </location>
</feature>
<feature type="transmembrane region" description="Helical" evidence="7">
    <location>
        <begin position="387"/>
        <end position="405"/>
    </location>
</feature>
<evidence type="ECO:0000313" key="9">
    <source>
        <dbReference type="Proteomes" id="UP000000724"/>
    </source>
</evidence>
<reference evidence="8 9" key="1">
    <citation type="journal article" date="2008" name="Nat. Biotechnol.">
        <title>Genome sequencing and analysis of the filamentous fungus Penicillium chrysogenum.</title>
        <authorList>
            <person name="van den Berg M.A."/>
            <person name="Albang R."/>
            <person name="Albermann K."/>
            <person name="Badger J.H."/>
            <person name="Daran J.-M."/>
            <person name="Driessen A.J.M."/>
            <person name="Garcia-Estrada C."/>
            <person name="Fedorova N.D."/>
            <person name="Harris D.M."/>
            <person name="Heijne W.H.M."/>
            <person name="Joardar V.S."/>
            <person name="Kiel J.A.K.W."/>
            <person name="Kovalchuk A."/>
            <person name="Martin J.F."/>
            <person name="Nierman W.C."/>
            <person name="Nijland J.G."/>
            <person name="Pronk J.T."/>
            <person name="Roubos J.A."/>
            <person name="van der Klei I.J."/>
            <person name="van Peij N.N.M.E."/>
            <person name="Veenhuis M."/>
            <person name="von Doehren H."/>
            <person name="Wagner C."/>
            <person name="Wortman J.R."/>
            <person name="Bovenberg R.A.L."/>
        </authorList>
    </citation>
    <scope>NUCLEOTIDE SEQUENCE [LARGE SCALE GENOMIC DNA]</scope>
    <source>
        <strain evidence="9">ATCC 28089 / DSM 1075 / NRRL 1951 / Wisconsin 54-1255</strain>
    </source>
</reference>
<dbReference type="GO" id="GO:0022857">
    <property type="term" value="F:transmembrane transporter activity"/>
    <property type="evidence" value="ECO:0007669"/>
    <property type="project" value="InterPro"/>
</dbReference>
<sequence length="540" mass="58234">MVAYEFKTTTSVTSRGGGPVDRDNAHLQRMGKRPVLKRNFGILSILGFSCTILGTWEGLLGVFPYPKPAVLQRSLTDISGGSGGAIYAYIFGWVGCFANFMVLSELASMAPTAGGQYHWAAMLAPGRLQKFLSFITGWFAVLGWQSAFAACAFLTGKMIQGAAILGNNLYNALPWEGTLIVWGSLSLALAVNLVGGNLLPRIEVIILVVHILGFFGIIIPLVYMADHNTKEQAFLSFQNGGGFATQGLSWFVGMTSCAFAFAGGDAAVHMSEEVANASTVIPNALMISVGINGCLGFGMIIVMMFCTDSDLGGKLGKITGYNFMGIFMEATDSVPGSLTMISIVIIIYVCSLMGLLAAASRQLWSFSRDRGVPGWRLWSQISSTRQLPIFAILLTVTVATLLSLINIGSNTAMEDIVSMAVAGIYLSYLMVSVLLFYRRVRGDISRYNDNEDDIVNVPGAKLVWGPFHCPGIVGTVINGYAIIYLTIVVFFSFWPSTMDPTVETMNWSVLAIGGSSLLAVIYYVVHARHIYKGPVMEVSL</sequence>
<dbReference type="Pfam" id="PF13520">
    <property type="entry name" value="AA_permease_2"/>
    <property type="match status" value="1"/>
</dbReference>
<dbReference type="OrthoDB" id="3257095at2759"/>
<feature type="transmembrane region" description="Helical" evidence="7">
    <location>
        <begin position="40"/>
        <end position="66"/>
    </location>
</feature>
<dbReference type="PANTHER" id="PTHR45649:SF25">
    <property type="entry name" value="TRANSPORTER, PUTATIVE (EUROFUNG)-RELATED"/>
    <property type="match status" value="1"/>
</dbReference>
<evidence type="ECO:0000256" key="4">
    <source>
        <dbReference type="ARBA" id="ARBA00022989"/>
    </source>
</evidence>
<feature type="transmembrane region" description="Helical" evidence="7">
    <location>
        <begin position="86"/>
        <end position="110"/>
    </location>
</feature>
<dbReference type="AlphaFoldDB" id="B6H7S7"/>
<feature type="region of interest" description="Disordered" evidence="6">
    <location>
        <begin position="1"/>
        <end position="23"/>
    </location>
</feature>
<accession>B6H7S7</accession>
<evidence type="ECO:0000256" key="3">
    <source>
        <dbReference type="ARBA" id="ARBA00022692"/>
    </source>
</evidence>
<feature type="transmembrane region" description="Helical" evidence="7">
    <location>
        <begin position="417"/>
        <end position="437"/>
    </location>
</feature>
<dbReference type="InterPro" id="IPR002293">
    <property type="entry name" value="AA/rel_permease1"/>
</dbReference>
<feature type="transmembrane region" description="Helical" evidence="7">
    <location>
        <begin position="131"/>
        <end position="159"/>
    </location>
</feature>
<dbReference type="GO" id="GO:0016020">
    <property type="term" value="C:membrane"/>
    <property type="evidence" value="ECO:0007669"/>
    <property type="project" value="UniProtKB-SubCell"/>
</dbReference>
<evidence type="ECO:0000256" key="6">
    <source>
        <dbReference type="SAM" id="MobiDB-lite"/>
    </source>
</evidence>
<dbReference type="Gene3D" id="1.20.1740.10">
    <property type="entry name" value="Amino acid/polyamine transporter I"/>
    <property type="match status" value="1"/>
</dbReference>
<organism evidence="8 9">
    <name type="scientific">Penicillium rubens (strain ATCC 28089 / DSM 1075 / NRRL 1951 / Wisconsin 54-1255)</name>
    <name type="common">Penicillium chrysogenum</name>
    <dbReference type="NCBI Taxonomy" id="500485"/>
    <lineage>
        <taxon>Eukaryota</taxon>
        <taxon>Fungi</taxon>
        <taxon>Dikarya</taxon>
        <taxon>Ascomycota</taxon>
        <taxon>Pezizomycotina</taxon>
        <taxon>Eurotiomycetes</taxon>
        <taxon>Eurotiomycetidae</taxon>
        <taxon>Eurotiales</taxon>
        <taxon>Aspergillaceae</taxon>
        <taxon>Penicillium</taxon>
        <taxon>Penicillium chrysogenum species complex</taxon>
    </lineage>
</organism>
<keyword evidence="3 7" id="KW-0812">Transmembrane</keyword>
<feature type="transmembrane region" description="Helical" evidence="7">
    <location>
        <begin position="471"/>
        <end position="494"/>
    </location>
</feature>
<name>B6H7S7_PENRW</name>
<comment type="subcellular location">
    <subcellularLocation>
        <location evidence="1">Membrane</location>
        <topology evidence="1">Multi-pass membrane protein</topology>
    </subcellularLocation>
</comment>
<feature type="transmembrane region" description="Helical" evidence="7">
    <location>
        <begin position="284"/>
        <end position="305"/>
    </location>
</feature>
<proteinExistence type="predicted"/>
<dbReference type="eggNOG" id="KOG1289">
    <property type="taxonomic scope" value="Eukaryota"/>
</dbReference>